<dbReference type="Proteomes" id="UP001501725">
    <property type="component" value="Unassembled WGS sequence"/>
</dbReference>
<dbReference type="RefSeq" id="WP_345256189.1">
    <property type="nucleotide sequence ID" value="NZ_BAABGY010000007.1"/>
</dbReference>
<dbReference type="NCBIfam" id="TIGR04256">
    <property type="entry name" value="GxxExxY"/>
    <property type="match status" value="1"/>
</dbReference>
<reference evidence="2" key="1">
    <citation type="journal article" date="2019" name="Int. J. Syst. Evol. Microbiol.">
        <title>The Global Catalogue of Microorganisms (GCM) 10K type strain sequencing project: providing services to taxonomists for standard genome sequencing and annotation.</title>
        <authorList>
            <consortium name="The Broad Institute Genomics Platform"/>
            <consortium name="The Broad Institute Genome Sequencing Center for Infectious Disease"/>
            <person name="Wu L."/>
            <person name="Ma J."/>
        </authorList>
    </citation>
    <scope>NUCLEOTIDE SEQUENCE [LARGE SCALE GENOMIC DNA]</scope>
    <source>
        <strain evidence="2">JCM 17919</strain>
    </source>
</reference>
<evidence type="ECO:0000313" key="2">
    <source>
        <dbReference type="Proteomes" id="UP001501725"/>
    </source>
</evidence>
<name>A0ABP8H2F6_9BACT</name>
<dbReference type="EMBL" id="BAABGY010000007">
    <property type="protein sequence ID" value="GAA4333101.1"/>
    <property type="molecule type" value="Genomic_DNA"/>
</dbReference>
<protein>
    <submittedName>
        <fullName evidence="1">GxxExxY protein</fullName>
    </submittedName>
</protein>
<dbReference type="Pfam" id="PF13366">
    <property type="entry name" value="PDDEXK_3"/>
    <property type="match status" value="1"/>
</dbReference>
<proteinExistence type="predicted"/>
<sequence length="131" mass="15519">MVTNEEEIAQAVLDCAFYIHKLYGPGLLESIYEDLMEYELVKRGFTVERQKPVALIHEELRRKRAFRADLIVNYTVLVELKSRMELHPDYYKILVSYLRLSRIRLGLLINFGMPLLRDGIRRVVNDHPIRM</sequence>
<evidence type="ECO:0000313" key="1">
    <source>
        <dbReference type="EMBL" id="GAA4333101.1"/>
    </source>
</evidence>
<gene>
    <name evidence="1" type="ORF">GCM10023184_26070</name>
</gene>
<accession>A0ABP8H2F6</accession>
<organism evidence="1 2">
    <name type="scientific">Flaviaesturariibacter amylovorans</name>
    <dbReference type="NCBI Taxonomy" id="1084520"/>
    <lineage>
        <taxon>Bacteria</taxon>
        <taxon>Pseudomonadati</taxon>
        <taxon>Bacteroidota</taxon>
        <taxon>Chitinophagia</taxon>
        <taxon>Chitinophagales</taxon>
        <taxon>Chitinophagaceae</taxon>
        <taxon>Flaviaestuariibacter</taxon>
    </lineage>
</organism>
<comment type="caution">
    <text evidence="1">The sequence shown here is derived from an EMBL/GenBank/DDBJ whole genome shotgun (WGS) entry which is preliminary data.</text>
</comment>
<dbReference type="InterPro" id="IPR026350">
    <property type="entry name" value="GxxExxY"/>
</dbReference>
<keyword evidence="2" id="KW-1185">Reference proteome</keyword>